<keyword evidence="3" id="KW-1185">Reference proteome</keyword>
<evidence type="ECO:0000313" key="2">
    <source>
        <dbReference type="EMBL" id="CAH2086715.1"/>
    </source>
</evidence>
<protein>
    <recommendedName>
        <fullName evidence="4">DUF659 domain-containing protein</fullName>
    </recommendedName>
</protein>
<feature type="coiled-coil region" evidence="1">
    <location>
        <begin position="135"/>
        <end position="162"/>
    </location>
</feature>
<sequence length="173" mass="19848">MNYGTTLKMKVKEDLLKLKNEGYRFSVSLDEWTSGMNRLFLNVNVHTIINSQSTQWNIGLARIFGSMSSESCVQLLKEKLSEFNLSLDNDIVGITTDGASVMKKVGRLIEPLQQLYYAHGVQLGITDVIYKKNVESNEEEEIEELEMNTNRSTEEEEVLDDNPYNYDVLYFSI</sequence>
<reference evidence="2" key="1">
    <citation type="submission" date="2022-03" db="EMBL/GenBank/DDBJ databases">
        <authorList>
            <person name="Tunstrom K."/>
        </authorList>
    </citation>
    <scope>NUCLEOTIDE SEQUENCE</scope>
</reference>
<evidence type="ECO:0000313" key="3">
    <source>
        <dbReference type="Proteomes" id="UP001153954"/>
    </source>
</evidence>
<dbReference type="InterPro" id="IPR012337">
    <property type="entry name" value="RNaseH-like_sf"/>
</dbReference>
<dbReference type="Proteomes" id="UP001153954">
    <property type="component" value="Unassembled WGS sequence"/>
</dbReference>
<organism evidence="2 3">
    <name type="scientific">Euphydryas editha</name>
    <name type="common">Edith's checkerspot</name>
    <dbReference type="NCBI Taxonomy" id="104508"/>
    <lineage>
        <taxon>Eukaryota</taxon>
        <taxon>Metazoa</taxon>
        <taxon>Ecdysozoa</taxon>
        <taxon>Arthropoda</taxon>
        <taxon>Hexapoda</taxon>
        <taxon>Insecta</taxon>
        <taxon>Pterygota</taxon>
        <taxon>Neoptera</taxon>
        <taxon>Endopterygota</taxon>
        <taxon>Lepidoptera</taxon>
        <taxon>Glossata</taxon>
        <taxon>Ditrysia</taxon>
        <taxon>Papilionoidea</taxon>
        <taxon>Nymphalidae</taxon>
        <taxon>Nymphalinae</taxon>
        <taxon>Euphydryas</taxon>
    </lineage>
</organism>
<name>A0AAU9TME8_EUPED</name>
<comment type="caution">
    <text evidence="2">The sequence shown here is derived from an EMBL/GenBank/DDBJ whole genome shotgun (WGS) entry which is preliminary data.</text>
</comment>
<gene>
    <name evidence="2" type="ORF">EEDITHA_LOCUS3052</name>
</gene>
<evidence type="ECO:0008006" key="4">
    <source>
        <dbReference type="Google" id="ProtNLM"/>
    </source>
</evidence>
<dbReference type="SUPFAM" id="SSF53098">
    <property type="entry name" value="Ribonuclease H-like"/>
    <property type="match status" value="1"/>
</dbReference>
<evidence type="ECO:0000256" key="1">
    <source>
        <dbReference type="SAM" id="Coils"/>
    </source>
</evidence>
<keyword evidence="1" id="KW-0175">Coiled coil</keyword>
<proteinExistence type="predicted"/>
<dbReference type="AlphaFoldDB" id="A0AAU9TME8"/>
<accession>A0AAU9TME8</accession>
<dbReference type="EMBL" id="CAKOGL010000005">
    <property type="protein sequence ID" value="CAH2086715.1"/>
    <property type="molecule type" value="Genomic_DNA"/>
</dbReference>